<dbReference type="AlphaFoldDB" id="A0A1Y3BET9"/>
<evidence type="ECO:0000313" key="2">
    <source>
        <dbReference type="Proteomes" id="UP000194236"/>
    </source>
</evidence>
<evidence type="ECO:0000313" key="1">
    <source>
        <dbReference type="EMBL" id="OTF78717.1"/>
    </source>
</evidence>
<dbReference type="EMBL" id="MUJZ01026609">
    <property type="protein sequence ID" value="OTF78717.1"/>
    <property type="molecule type" value="Genomic_DNA"/>
</dbReference>
<proteinExistence type="predicted"/>
<dbReference type="Proteomes" id="UP000194236">
    <property type="component" value="Unassembled WGS sequence"/>
</dbReference>
<protein>
    <submittedName>
        <fullName evidence="1">Uncharacterized protein</fullName>
    </submittedName>
</protein>
<accession>A0A1Y3BET9</accession>
<gene>
    <name evidence="1" type="ORF">BLA29_006007</name>
</gene>
<keyword evidence="2" id="KW-1185">Reference proteome</keyword>
<comment type="caution">
    <text evidence="1">The sequence shown here is derived from an EMBL/GenBank/DDBJ whole genome shotgun (WGS) entry which is preliminary data.</text>
</comment>
<organism evidence="1 2">
    <name type="scientific">Euroglyphus maynei</name>
    <name type="common">Mayne's house dust mite</name>
    <dbReference type="NCBI Taxonomy" id="6958"/>
    <lineage>
        <taxon>Eukaryota</taxon>
        <taxon>Metazoa</taxon>
        <taxon>Ecdysozoa</taxon>
        <taxon>Arthropoda</taxon>
        <taxon>Chelicerata</taxon>
        <taxon>Arachnida</taxon>
        <taxon>Acari</taxon>
        <taxon>Acariformes</taxon>
        <taxon>Sarcoptiformes</taxon>
        <taxon>Astigmata</taxon>
        <taxon>Psoroptidia</taxon>
        <taxon>Analgoidea</taxon>
        <taxon>Pyroglyphidae</taxon>
        <taxon>Pyroglyphinae</taxon>
        <taxon>Euroglyphus</taxon>
    </lineage>
</organism>
<name>A0A1Y3BET9_EURMA</name>
<reference evidence="1 2" key="1">
    <citation type="submission" date="2017-03" db="EMBL/GenBank/DDBJ databases">
        <title>Genome Survey of Euroglyphus maynei.</title>
        <authorList>
            <person name="Arlian L.G."/>
            <person name="Morgan M.S."/>
            <person name="Rider S.D."/>
        </authorList>
    </citation>
    <scope>NUCLEOTIDE SEQUENCE [LARGE SCALE GENOMIC DNA]</scope>
    <source>
        <strain evidence="1">Arlian Lab</strain>
        <tissue evidence="1">Whole body</tissue>
    </source>
</reference>
<sequence length="137" mass="15272">MNNDSDVFSRLTGASTVSNQVTNSIGQILPYQSKAIDKQFPLTCTHSVGECTVINNNDDIKIGVENDDGQSITTNTNRINLMSTTMNRNSTDDDHSFKITKQFNNDEHGIQPICTSCLVCKDGVCTRRRQKRISQKK</sequence>